<organism evidence="3 4">
    <name type="scientific">Lobosporangium transversale</name>
    <dbReference type="NCBI Taxonomy" id="64571"/>
    <lineage>
        <taxon>Eukaryota</taxon>
        <taxon>Fungi</taxon>
        <taxon>Fungi incertae sedis</taxon>
        <taxon>Mucoromycota</taxon>
        <taxon>Mortierellomycotina</taxon>
        <taxon>Mortierellomycetes</taxon>
        <taxon>Mortierellales</taxon>
        <taxon>Mortierellaceae</taxon>
        <taxon>Lobosporangium</taxon>
    </lineage>
</organism>
<feature type="region of interest" description="Disordered" evidence="1">
    <location>
        <begin position="544"/>
        <end position="634"/>
    </location>
</feature>
<dbReference type="PANTHER" id="PTHR47667">
    <property type="entry name" value="REGULATOR OF TY1 TRANSPOSITION PROTEIN 107"/>
    <property type="match status" value="1"/>
</dbReference>
<dbReference type="GeneID" id="33567273"/>
<feature type="domain" description="BRCT" evidence="2">
    <location>
        <begin position="375"/>
        <end position="459"/>
    </location>
</feature>
<name>A0A1Y2GD54_9FUNG</name>
<dbReference type="Gene3D" id="3.40.50.10190">
    <property type="entry name" value="BRCT domain"/>
    <property type="match status" value="6"/>
</dbReference>
<dbReference type="Pfam" id="PF16770">
    <property type="entry name" value="RTT107_BRCT_5"/>
    <property type="match status" value="1"/>
</dbReference>
<evidence type="ECO:0000313" key="3">
    <source>
        <dbReference type="EMBL" id="ORZ06550.1"/>
    </source>
</evidence>
<dbReference type="Pfam" id="PF12738">
    <property type="entry name" value="PTCB-BRCT"/>
    <property type="match status" value="2"/>
</dbReference>
<feature type="compositionally biased region" description="Low complexity" evidence="1">
    <location>
        <begin position="583"/>
        <end position="595"/>
    </location>
</feature>
<dbReference type="InParanoid" id="A0A1Y2GD54"/>
<dbReference type="GO" id="GO:0006302">
    <property type="term" value="P:double-strand break repair"/>
    <property type="evidence" value="ECO:0007669"/>
    <property type="project" value="TreeGrafter"/>
</dbReference>
<feature type="compositionally biased region" description="Polar residues" evidence="1">
    <location>
        <begin position="755"/>
        <end position="765"/>
    </location>
</feature>
<dbReference type="FunCoup" id="A0A1Y2GD54">
    <property type="interactions" value="317"/>
</dbReference>
<dbReference type="CDD" id="cd18437">
    <property type="entry name" value="BRCT_BRC1_like_rpt3"/>
    <property type="match status" value="1"/>
</dbReference>
<dbReference type="PANTHER" id="PTHR47667:SF1">
    <property type="entry name" value="REGULATOR OF TY1 TRANSPOSITION PROTEIN 107"/>
    <property type="match status" value="1"/>
</dbReference>
<sequence>MSHLEAVEEPGQGTELIASYSEGNHTQAAFSPPSEQDSPPYSGPVLDLLFQDVVFYLNPFLGRTKSTQFKKILCEHGAQETRSTFARETHEDLNYNTRPTHIITEDLDFPDHNHATARGIHVVTPAWITRSVNCNKQLNPKHFSADPSMIFSGVILTATGLPPYDREIIGSAVEDYGGAFTNYLSADVTHMIAVAPEGEKYEQAMEHPEWDIKIVLPHWFQQSCNLKRRLPETIYRFPNPPMLDQSFVAPPEMVSGKAPQLYSNTIKAVTLFLMSPSKFHSKFLRRFRFHLVDDLNILPERKTYINQKIIDAGGTLVNEYSSETVDVVICRFRAGNTYIQASRDGKIVGSADWLFHILQTGELSSPKASLLHYPIPPEPIPGMSSFIMTVTQYTGNVREYLKRMIIAVGATYKPTLASQNAPEPTTHIICGNSSGEKYERGQEWNVKVVNHLWLEDCFQVWSLQSESKPRYTQFPPFNQLPSIFGANILQETVDEWLKFYEEDTSSPIGVMEAGEQIPSLLAEKTFWAENQDSTYSQRQIEGGHASSYLPNDKNVQSDSSTLSSKPVFNKSTLKDRLIESEISTPTSSAPSSPTTRQPYGDISEERDKNSSRVTPIEDSSSGSVRTISRKRGAAVQANKALQKIVPDMNEFQEELKDAKKAMKRKKKRASSQEPKDGEDEDMNMDETSAPLSATRNATAPSKRSRISIGSVGERSTPGATDDEEPHDNETTMTESKSQPKKTKRGTKAEKDGATGESTVPENVITSGKSRRVRYISTGVKEQSAAQVKALKALGILPATSAEKCTHLIATGISRTGKFLIALLHGKIIVHEDWLQACVDANTVLDENDFRIKDTKTEQKLNMDLYKSVERAREKRVFENCVFYISPSLNKDMPGLKAVVEAGGGKASPLLHTGLGVLKDRLVKVSNDKDSFSKDGDHEKRLKTRRKVNQGEGIIGRDDGEDNESVDKSEDESIGPRDEIVAVVSSEKDRDMWQSIVDAGAHVYSHDLISVSVLTQRLDLGDTHALA</sequence>
<dbReference type="STRING" id="64571.A0A1Y2GD54"/>
<evidence type="ECO:0000313" key="4">
    <source>
        <dbReference type="Proteomes" id="UP000193648"/>
    </source>
</evidence>
<feature type="compositionally biased region" description="Polar residues" evidence="1">
    <location>
        <begin position="685"/>
        <end position="701"/>
    </location>
</feature>
<dbReference type="OrthoDB" id="342264at2759"/>
<dbReference type="GO" id="GO:1990683">
    <property type="term" value="P:DNA double-strand break attachment to nuclear envelope"/>
    <property type="evidence" value="ECO:0007669"/>
    <property type="project" value="TreeGrafter"/>
</dbReference>
<feature type="region of interest" description="Disordered" evidence="1">
    <location>
        <begin position="948"/>
        <end position="975"/>
    </location>
</feature>
<dbReference type="InterPro" id="IPR001357">
    <property type="entry name" value="BRCT_dom"/>
</dbReference>
<feature type="region of interest" description="Disordered" evidence="1">
    <location>
        <begin position="658"/>
        <end position="765"/>
    </location>
</feature>
<accession>A0A1Y2GD54</accession>
<gene>
    <name evidence="3" type="ORF">BCR41DRAFT_360843</name>
</gene>
<evidence type="ECO:0000256" key="1">
    <source>
        <dbReference type="SAM" id="MobiDB-lite"/>
    </source>
</evidence>
<comment type="caution">
    <text evidence="3">The sequence shown here is derived from an EMBL/GenBank/DDBJ whole genome shotgun (WGS) entry which is preliminary data.</text>
</comment>
<dbReference type="PROSITE" id="PS50172">
    <property type="entry name" value="BRCT"/>
    <property type="match status" value="5"/>
</dbReference>
<evidence type="ECO:0000259" key="2">
    <source>
        <dbReference type="PROSITE" id="PS50172"/>
    </source>
</evidence>
<dbReference type="EMBL" id="MCFF01000045">
    <property type="protein sequence ID" value="ORZ06550.1"/>
    <property type="molecule type" value="Genomic_DNA"/>
</dbReference>
<dbReference type="InterPro" id="IPR053036">
    <property type="entry name" value="CellCycle_DNARepair_Reg"/>
</dbReference>
<dbReference type="GO" id="GO:0035361">
    <property type="term" value="C:Cul8-RING ubiquitin ligase complex"/>
    <property type="evidence" value="ECO:0007669"/>
    <property type="project" value="TreeGrafter"/>
</dbReference>
<feature type="compositionally biased region" description="Polar residues" evidence="1">
    <location>
        <begin position="611"/>
        <end position="626"/>
    </location>
</feature>
<dbReference type="RefSeq" id="XP_021877593.1">
    <property type="nucleotide sequence ID" value="XM_022025429.1"/>
</dbReference>
<dbReference type="CDD" id="cd17743">
    <property type="entry name" value="BRCT_BRC1_like_rpt5"/>
    <property type="match status" value="1"/>
</dbReference>
<feature type="domain" description="BRCT" evidence="2">
    <location>
        <begin position="45"/>
        <end position="145"/>
    </location>
</feature>
<feature type="domain" description="BRCT" evidence="2">
    <location>
        <begin position="279"/>
        <end position="371"/>
    </location>
</feature>
<keyword evidence="4" id="KW-1185">Reference proteome</keyword>
<feature type="domain" description="BRCT" evidence="2">
    <location>
        <begin position="146"/>
        <end position="237"/>
    </location>
</feature>
<feature type="compositionally biased region" description="Polar residues" evidence="1">
    <location>
        <begin position="553"/>
        <end position="571"/>
    </location>
</feature>
<dbReference type="AlphaFoldDB" id="A0A1Y2GD54"/>
<dbReference type="Pfam" id="PF00533">
    <property type="entry name" value="BRCT"/>
    <property type="match status" value="2"/>
</dbReference>
<feature type="compositionally biased region" description="Acidic residues" evidence="1">
    <location>
        <begin position="958"/>
        <end position="972"/>
    </location>
</feature>
<dbReference type="GO" id="GO:0005634">
    <property type="term" value="C:nucleus"/>
    <property type="evidence" value="ECO:0007669"/>
    <property type="project" value="TreeGrafter"/>
</dbReference>
<reference evidence="3 4" key="1">
    <citation type="submission" date="2016-07" db="EMBL/GenBank/DDBJ databases">
        <title>Pervasive Adenine N6-methylation of Active Genes in Fungi.</title>
        <authorList>
            <consortium name="DOE Joint Genome Institute"/>
            <person name="Mondo S.J."/>
            <person name="Dannebaum R.O."/>
            <person name="Kuo R.C."/>
            <person name="Labutti K."/>
            <person name="Haridas S."/>
            <person name="Kuo A."/>
            <person name="Salamov A."/>
            <person name="Ahrendt S.R."/>
            <person name="Lipzen A."/>
            <person name="Sullivan W."/>
            <person name="Andreopoulos W.B."/>
            <person name="Clum A."/>
            <person name="Lindquist E."/>
            <person name="Daum C."/>
            <person name="Ramamoorthy G.K."/>
            <person name="Gryganskyi A."/>
            <person name="Culley D."/>
            <person name="Magnuson J.K."/>
            <person name="James T.Y."/>
            <person name="O'Malley M.A."/>
            <person name="Stajich J.E."/>
            <person name="Spatafora J.W."/>
            <person name="Visel A."/>
            <person name="Grigoriev I.V."/>
        </authorList>
    </citation>
    <scope>NUCLEOTIDE SEQUENCE [LARGE SCALE GENOMIC DNA]</scope>
    <source>
        <strain evidence="3 4">NRRL 3116</strain>
    </source>
</reference>
<dbReference type="CDD" id="cd18436">
    <property type="entry name" value="BRCT_BRC1_like_rpt2"/>
    <property type="match status" value="1"/>
</dbReference>
<dbReference type="SMART" id="SM00292">
    <property type="entry name" value="BRCT"/>
    <property type="match status" value="6"/>
</dbReference>
<dbReference type="CDD" id="cd18432">
    <property type="entry name" value="BRCT_PAXIP1_rpt6_like"/>
    <property type="match status" value="1"/>
</dbReference>
<dbReference type="SUPFAM" id="SSF52113">
    <property type="entry name" value="BRCT domain"/>
    <property type="match status" value="4"/>
</dbReference>
<proteinExistence type="predicted"/>
<dbReference type="InterPro" id="IPR036420">
    <property type="entry name" value="BRCT_dom_sf"/>
</dbReference>
<feature type="domain" description="BRCT" evidence="2">
    <location>
        <begin position="794"/>
        <end position="851"/>
    </location>
</feature>
<protein>
    <recommendedName>
        <fullName evidence="2">BRCT domain-containing protein</fullName>
    </recommendedName>
</protein>
<dbReference type="Proteomes" id="UP000193648">
    <property type="component" value="Unassembled WGS sequence"/>
</dbReference>